<protein>
    <submittedName>
        <fullName evidence="1">Uncharacterized protein</fullName>
    </submittedName>
</protein>
<keyword evidence="2" id="KW-1185">Reference proteome</keyword>
<name>A0ACB8CIP8_DERSI</name>
<gene>
    <name evidence="1" type="ORF">HPB49_025033</name>
</gene>
<sequence length="3231" mass="348931">MADDPCGEREDQRAGSSEVTIRRQVSLSVRPAESLQDEAALLAQLDPRPGWPQISDYACSDLSFDGVAGAGPPPLPATDIGLLEGTNEEPRVAARTVSLPRVSEHGLRDRAACGHTQPDLGGPWPELAEIGNEPSDVDSCNEVTVDSVRLSMHATCDDLADRQLVTQVIEVSGGQAGRSNRVGTWGSASQGGAFRLPEDERVAHMLVPPRKKVSSLEYTVPADRDKSILVTKCASSSAVGSTAILVEEARDFSRKQCHKYTAVRPAVSGQWSFETRQVTGQATGVKVHWVSSKTESAADGPLPNAVTAEASGAAQDDTSQERDEATGAPAVAAKAVHSKINVLAPTTPAATDNDATTTVEALTEHSGSSIIQLRPKESLGDANIHVRATRNKSPEGKEEFKVGVAPSRSRVSIHLEGQMLTAKSSEANLVHDFRMAAVGNPHLVRNVAPSAEEDTDCPPHRDLLSSPAATATAEQSGADTKSQRSAPAELPASEGQPADRVLPLQKNVERGRVPGRETFRAAVVPETNVPSLGCLTKVTSVARSDQDGHLSSQYGFGDNQSGGPFLRELSVDETDEPAGTAIASSSSRALRGAKIVHHLDFKLSSKKSLHAIDCRSPSHEVRREFGFSATTIGLTDKDVQNLPSSRDRFRASETAVHQKASDKYTKDQSSRAAYGLAERRSGEFLPVRSVSHLAPRSSRSSGVLPPSTMGGLIIQHLPENESRGSSRCVFVGDLYTDSNAAGRSKLDVPSDVLQSTARPLLSVIDEEESTTDIDVDGIILRKKSLQTLKVAPSRELFSSIEGSSTFDNSNPATYNSSNQPGQPLGSFYEERIPDQQNSLGASFESPRDRASTVRFLDNTAVSHWIPGSAQNPSSVEFQRHRGQSATTFPSAYSMMDFETAYETAQNSSEAQSPLSTLAVSRLGVVSVSSSSSVEVDGLHVNQTTQFCPNSQTVAGPASPLGIPAPNGILRNTGDALGSDFGNNHYARTAVTDKRLHFDEENRSFLPDQQLPLGSRGSTAARRIGSTEQALEPPYSGQFGYHAGDEDWLPYGRYCEPPVYRELGATNCGSFQASFGATKHPLRMPYPRNPGVEAIVATATGGLPGMPLVRRRSPEFAPGQLPYGRMRLSTAGTTRKGRRAGGVYRQHGVSYVGPRTTVSAQQNIRVGQACGSRSSPRARRSVSPARRMTHAYQQRPYSPASLQGQYWGNTYAPGMVNSWHAGCYENPAFEPVPTSFVDTVPASATSEARGWWIPDQEYRMRRKKAVIRVESVSTFESHENANEPRAPTVRSPAVCRKRPSQEKVTSTKTVQTEERDGSARCVAPTTAETGRPKVITPRVKTHVDIDDSNSETRNASYTRVRTQTETVQQPWAPGGGPPDHARNAEAPFLSPNFGTSPSYPGYVNQNFVCPPYMPNYRPEPLAPTAVPTSASPFMGQMAQTTHPAAVQMAYYGQIPTSPPQNVGPPASPPAAPPTARAKSSSERAAACPLSSCFKGAFSRPDESSEEEPKKRDSHCCHRERRRKRARSPLPPPSVGSTFTVGYMMNSENELSPVLMPLNATSTQPPRNETRGTQSVTPSARAVSSRGSASEEDPVAKLEKRVQEQIVEIEKAIQEQDERWKENEMSKRKEAERKKPPKEKTGSRAKRKDGKLRNIFVAKVEENSSPDECDTEPQSWFSWSRTSKSRKGVQLKVPREARSVRSMDTQTEGSSASRASSKGKLSEGSEKIAIPGVSSSEAVFYTDDDDISKNDKRSRGGSPPRASAIKAPSPNRSGRSSPVTGRRQQKHHSAERSTPSPDLELSGAEADTDTENALLAKIRVGFPGARRTQRRWSRTEMHRSTSYDTAASSVAPSSTADRRIRSAGQFPGEKSKKRSLDTVSEVPPSSCWQSVCSLFGGPERKPSSEKTAGAKKSKSCCSSVCDSADPGVTKGPDLTRNRRLGEGHPVAFHHRYRYYHQPPVLPPPPIGYPPQPPKPNFRRRKRSSEYVAEKSQAEEAKPASGGSILSNIFNWFSSRSGDKQDEGEAGQKDKRRDSQGSSFQRWIAGKERALKRNEYKLTGSREQAATRSREHSAARSRERLPQQAAPIPQELYFEEEGGPRWVIKYSPSHSASPAQLAVDGPRAPGPRKSTSSREKTPAVLSAQHSPAGAREADWSVQYLYGPSGSKQGSPAQSGSRPPMRMPTPPFMSVGFQGSCGPRGAEQAQATAAGFGGPPSHGFNNTPDWSIRITQGREHSSSSRASVRSKGPGKHSPSAGSKEAPAEMQPSFVLRLVEPRPRSRGSSAQSLEHTPEKKKSEVSFKDKPETTVIVPPTAVVPPAEPAAAKSEKTEPPPAADTGKAQPAPPTAAPRVLQTEESFKHEFYEEMDERGRAATMAPAVSQPGGGSVQAAALSAALQMSAIDALLSRGTEPGKTTENATEAPKKPSSASAPSKEEKKLSLPGMPKEAPPDKQGQGGASVGLPTSQSEPASNKAKGPEAPKPGGKKASLSPGEPAHTNYVLELKRQRQRQPYWSDPLSYKCPTVQEVAGYAIITAVLLLGLVLLVSVPRMRSQANSEMSVVRSVGRVRAPQPSEMRIEEPPRNRLWQPWARRPWCWKDRAARTQQLRRWQAGPQATLSLDFQTQEPSGLLLYADDGGHGDFVELKLVEGTLRHVARCMANTPLRLSLGYGSGRTVSETPFLLSAGRNLHDGAWHRAELVRDGYTVTIRALSEMRMARTCMQGGDAATRRRPELTAGCCRAPATCTWATIPSNSFVYVGGVPSWYGAKLAALSLPTVFFEPRLRGAVRNVVYASEHGRPPKRQEPIGFKGVRLRSDEPCEQRDPCQHGGSCISTDTGPVCDCRGLDYEGSFCDQEKQPSEATFRGHEFLSLDSSRAPVISGSDQVTLLFKTRQSSALLWHSGRGGDFMQLSLRDGGLLLSVVLGAGALEKSVRPARVRFDDNQWHRVVVHRKVRHMTKTTSFYHLSITADGVYTERGSTAGAFSFLASSALFVGGADVPLPGPKRPNFVGCLRKVELVADSLQLDLVDLARSGNRLVQARGNIHFVCQEVDAADPVTFTTRDSFLVLGERRLDDGHWHQVQVARTDRAGTLTVDETVSEFVAPGNSKQLDVEGPLFVGGVGTTARDDTPLPAALWSGSLRLGFVGCLRDLVVGGAAVDLASYAQRQDSGAVRASCHRSAGPPPCASQPCLHGGRCVEGWNRFVCDCDHTPFTGPVCAKGEWIDTVTSFDGFSAAVI</sequence>
<evidence type="ECO:0000313" key="1">
    <source>
        <dbReference type="EMBL" id="KAH7942543.1"/>
    </source>
</evidence>
<accession>A0ACB8CIP8</accession>
<dbReference type="Proteomes" id="UP000821865">
    <property type="component" value="Chromosome 7"/>
</dbReference>
<comment type="caution">
    <text evidence="1">The sequence shown here is derived from an EMBL/GenBank/DDBJ whole genome shotgun (WGS) entry which is preliminary data.</text>
</comment>
<evidence type="ECO:0000313" key="2">
    <source>
        <dbReference type="Proteomes" id="UP000821865"/>
    </source>
</evidence>
<dbReference type="EMBL" id="CM023476">
    <property type="protein sequence ID" value="KAH7942543.1"/>
    <property type="molecule type" value="Genomic_DNA"/>
</dbReference>
<organism evidence="1 2">
    <name type="scientific">Dermacentor silvarum</name>
    <name type="common">Tick</name>
    <dbReference type="NCBI Taxonomy" id="543639"/>
    <lineage>
        <taxon>Eukaryota</taxon>
        <taxon>Metazoa</taxon>
        <taxon>Ecdysozoa</taxon>
        <taxon>Arthropoda</taxon>
        <taxon>Chelicerata</taxon>
        <taxon>Arachnida</taxon>
        <taxon>Acari</taxon>
        <taxon>Parasitiformes</taxon>
        <taxon>Ixodida</taxon>
        <taxon>Ixodoidea</taxon>
        <taxon>Ixodidae</taxon>
        <taxon>Rhipicephalinae</taxon>
        <taxon>Dermacentor</taxon>
    </lineage>
</organism>
<reference evidence="1" key="1">
    <citation type="submission" date="2020-05" db="EMBL/GenBank/DDBJ databases">
        <title>Large-scale comparative analyses of tick genomes elucidate their genetic diversity and vector capacities.</title>
        <authorList>
            <person name="Jia N."/>
            <person name="Wang J."/>
            <person name="Shi W."/>
            <person name="Du L."/>
            <person name="Sun Y."/>
            <person name="Zhan W."/>
            <person name="Jiang J."/>
            <person name="Wang Q."/>
            <person name="Zhang B."/>
            <person name="Ji P."/>
            <person name="Sakyi L.B."/>
            <person name="Cui X."/>
            <person name="Yuan T."/>
            <person name="Jiang B."/>
            <person name="Yang W."/>
            <person name="Lam T.T.-Y."/>
            <person name="Chang Q."/>
            <person name="Ding S."/>
            <person name="Wang X."/>
            <person name="Zhu J."/>
            <person name="Ruan X."/>
            <person name="Zhao L."/>
            <person name="Wei J."/>
            <person name="Que T."/>
            <person name="Du C."/>
            <person name="Cheng J."/>
            <person name="Dai P."/>
            <person name="Han X."/>
            <person name="Huang E."/>
            <person name="Gao Y."/>
            <person name="Liu J."/>
            <person name="Shao H."/>
            <person name="Ye R."/>
            <person name="Li L."/>
            <person name="Wei W."/>
            <person name="Wang X."/>
            <person name="Wang C."/>
            <person name="Yang T."/>
            <person name="Huo Q."/>
            <person name="Li W."/>
            <person name="Guo W."/>
            <person name="Chen H."/>
            <person name="Zhou L."/>
            <person name="Ni X."/>
            <person name="Tian J."/>
            <person name="Zhou Y."/>
            <person name="Sheng Y."/>
            <person name="Liu T."/>
            <person name="Pan Y."/>
            <person name="Xia L."/>
            <person name="Li J."/>
            <person name="Zhao F."/>
            <person name="Cao W."/>
        </authorList>
    </citation>
    <scope>NUCLEOTIDE SEQUENCE</scope>
    <source>
        <strain evidence="1">Dsil-2018</strain>
    </source>
</reference>
<proteinExistence type="predicted"/>